<dbReference type="PROSITE" id="PS50076">
    <property type="entry name" value="DNAJ_2"/>
    <property type="match status" value="1"/>
</dbReference>
<accession>A0ABX5WYD2</accession>
<gene>
    <name evidence="3" type="ORF">FM037_13830</name>
</gene>
<reference evidence="3 4" key="1">
    <citation type="submission" date="2019-07" db="EMBL/GenBank/DDBJ databases">
        <title>Shewanella sp. YLB-06 whole genomic sequence.</title>
        <authorList>
            <person name="Yu L."/>
        </authorList>
    </citation>
    <scope>NUCLEOTIDE SEQUENCE [LARGE SCALE GENOMIC DNA]</scope>
    <source>
        <strain evidence="3 4">YLB-06</strain>
    </source>
</reference>
<dbReference type="Pfam" id="PF00226">
    <property type="entry name" value="DnaJ"/>
    <property type="match status" value="1"/>
</dbReference>
<evidence type="ECO:0000313" key="3">
    <source>
        <dbReference type="EMBL" id="QDO84117.1"/>
    </source>
</evidence>
<feature type="domain" description="J" evidence="2">
    <location>
        <begin position="9"/>
        <end position="75"/>
    </location>
</feature>
<keyword evidence="4" id="KW-1185">Reference proteome</keyword>
<evidence type="ECO:0000313" key="4">
    <source>
        <dbReference type="Proteomes" id="UP000315947"/>
    </source>
</evidence>
<dbReference type="SUPFAM" id="SSF46565">
    <property type="entry name" value="Chaperone J-domain"/>
    <property type="match status" value="1"/>
</dbReference>
<sequence length="89" mass="10212">MKIAMTLTLAKKILKLPEGASNGDLRRCYIKAVNKYHPDKQGGCVKKFRIVKQAMEYFTNESALLSSRLVINKTLNQHSIEQYKLNIRT</sequence>
<dbReference type="Gene3D" id="1.10.287.110">
    <property type="entry name" value="DnaJ domain"/>
    <property type="match status" value="1"/>
</dbReference>
<name>A0ABX5WYD2_9GAMM</name>
<organism evidence="3 4">
    <name type="scientific">Shewanella psychropiezotolerans</name>
    <dbReference type="NCBI Taxonomy" id="2593655"/>
    <lineage>
        <taxon>Bacteria</taxon>
        <taxon>Pseudomonadati</taxon>
        <taxon>Pseudomonadota</taxon>
        <taxon>Gammaproteobacteria</taxon>
        <taxon>Alteromonadales</taxon>
        <taxon>Shewanellaceae</taxon>
        <taxon>Shewanella</taxon>
    </lineage>
</organism>
<dbReference type="EMBL" id="CP041614">
    <property type="protein sequence ID" value="QDO84117.1"/>
    <property type="molecule type" value="Genomic_DNA"/>
</dbReference>
<dbReference type="CDD" id="cd06257">
    <property type="entry name" value="DnaJ"/>
    <property type="match status" value="1"/>
</dbReference>
<proteinExistence type="predicted"/>
<protein>
    <submittedName>
        <fullName evidence="3">J domain-containing protein</fullName>
    </submittedName>
</protein>
<evidence type="ECO:0000256" key="1">
    <source>
        <dbReference type="ARBA" id="ARBA00023186"/>
    </source>
</evidence>
<evidence type="ECO:0000259" key="2">
    <source>
        <dbReference type="PROSITE" id="PS50076"/>
    </source>
</evidence>
<keyword evidence="1" id="KW-0143">Chaperone</keyword>
<dbReference type="InterPro" id="IPR001623">
    <property type="entry name" value="DnaJ_domain"/>
</dbReference>
<dbReference type="Proteomes" id="UP000315947">
    <property type="component" value="Chromosome"/>
</dbReference>
<dbReference type="SMART" id="SM00271">
    <property type="entry name" value="DnaJ"/>
    <property type="match status" value="1"/>
</dbReference>
<dbReference type="InterPro" id="IPR036869">
    <property type="entry name" value="J_dom_sf"/>
</dbReference>
<dbReference type="RefSeq" id="WP_144046482.1">
    <property type="nucleotide sequence ID" value="NZ_CP041614.1"/>
</dbReference>